<organism evidence="2 3">
    <name type="scientific">Sphingobium yanoikuyae</name>
    <name type="common">Sphingomonas yanoikuyae</name>
    <dbReference type="NCBI Taxonomy" id="13690"/>
    <lineage>
        <taxon>Bacteria</taxon>
        <taxon>Pseudomonadati</taxon>
        <taxon>Pseudomonadota</taxon>
        <taxon>Alphaproteobacteria</taxon>
        <taxon>Sphingomonadales</taxon>
        <taxon>Sphingomonadaceae</taxon>
        <taxon>Sphingobium</taxon>
    </lineage>
</organism>
<accession>A0A6P1GGR1</accession>
<feature type="compositionally biased region" description="Basic and acidic residues" evidence="1">
    <location>
        <begin position="114"/>
        <end position="124"/>
    </location>
</feature>
<evidence type="ECO:0000313" key="2">
    <source>
        <dbReference type="EMBL" id="QHD67424.1"/>
    </source>
</evidence>
<feature type="region of interest" description="Disordered" evidence="1">
    <location>
        <begin position="104"/>
        <end position="136"/>
    </location>
</feature>
<sequence length="136" mass="15392">MTDESQMVYRPRLTAKTCLVFDAITRRAQTGGAPVLWLIDEFGGDYSRSEINNAITALLKARVIRRSREEPYRYSPQETMGMTSAERQWVREAQLALREMTGADEYQSAANPEVARHVARQEARRKLKTSAGGKAK</sequence>
<gene>
    <name evidence="2" type="ORF">GS397_10415</name>
</gene>
<evidence type="ECO:0000313" key="3">
    <source>
        <dbReference type="Proteomes" id="UP000464086"/>
    </source>
</evidence>
<dbReference type="AlphaFoldDB" id="A0A6P1GGR1"/>
<protein>
    <submittedName>
        <fullName evidence="2">Uncharacterized protein</fullName>
    </submittedName>
</protein>
<name>A0A6P1GGR1_SPHYA</name>
<reference evidence="2 3" key="1">
    <citation type="submission" date="2019-12" db="EMBL/GenBank/DDBJ databases">
        <title>Functional and genomic insights into the Sphingobium yanoikuyae YC-JY1, a bacterium efficiently degrading bisphenol A.</title>
        <authorList>
            <person name="Jia Y."/>
            <person name="Li X."/>
            <person name="Wang J."/>
            <person name="Eltoukhy A."/>
            <person name="Lamraoui I."/>
            <person name="Yan Y."/>
        </authorList>
    </citation>
    <scope>NUCLEOTIDE SEQUENCE [LARGE SCALE GENOMIC DNA]</scope>
    <source>
        <strain evidence="2 3">YC-JY1</strain>
    </source>
</reference>
<evidence type="ECO:0000256" key="1">
    <source>
        <dbReference type="SAM" id="MobiDB-lite"/>
    </source>
</evidence>
<dbReference type="RefSeq" id="WP_125987717.1">
    <property type="nucleotide sequence ID" value="NZ_CP047218.1"/>
</dbReference>
<dbReference type="EMBL" id="CP047218">
    <property type="protein sequence ID" value="QHD67424.1"/>
    <property type="molecule type" value="Genomic_DNA"/>
</dbReference>
<proteinExistence type="predicted"/>
<dbReference type="Proteomes" id="UP000464086">
    <property type="component" value="Chromosome"/>
</dbReference>